<feature type="non-terminal residue" evidence="1">
    <location>
        <position position="98"/>
    </location>
</feature>
<dbReference type="InParanoid" id="A0A4R5DC89"/>
<evidence type="ECO:0000313" key="1">
    <source>
        <dbReference type="EMBL" id="TDE09431.1"/>
    </source>
</evidence>
<sequence>MFEEAVLDAGPLVARDPRTGAWVSYDPWELPDGEVSACGVLPDGLLDIAGAPADALAPEPASVAATPLAAVPTGPWLAAALATFETAAAGGYHLVEAA</sequence>
<organism evidence="1 2">
    <name type="scientific">Jiangella asiatica</name>
    <dbReference type="NCBI Taxonomy" id="2530372"/>
    <lineage>
        <taxon>Bacteria</taxon>
        <taxon>Bacillati</taxon>
        <taxon>Actinomycetota</taxon>
        <taxon>Actinomycetes</taxon>
        <taxon>Jiangellales</taxon>
        <taxon>Jiangellaceae</taxon>
        <taxon>Jiangella</taxon>
    </lineage>
</organism>
<proteinExistence type="predicted"/>
<evidence type="ECO:0000313" key="2">
    <source>
        <dbReference type="Proteomes" id="UP000294739"/>
    </source>
</evidence>
<comment type="caution">
    <text evidence="1">The sequence shown here is derived from an EMBL/GenBank/DDBJ whole genome shotgun (WGS) entry which is preliminary data.</text>
</comment>
<dbReference type="RefSeq" id="WP_131895474.1">
    <property type="nucleotide sequence ID" value="NZ_SMKZ01000018.1"/>
</dbReference>
<accession>A0A4R5DC89</accession>
<protein>
    <submittedName>
        <fullName evidence="1">Uncharacterized protein</fullName>
    </submittedName>
</protein>
<name>A0A4R5DC89_9ACTN</name>
<dbReference type="Proteomes" id="UP000294739">
    <property type="component" value="Unassembled WGS sequence"/>
</dbReference>
<dbReference type="EMBL" id="SMKZ01000018">
    <property type="protein sequence ID" value="TDE09431.1"/>
    <property type="molecule type" value="Genomic_DNA"/>
</dbReference>
<keyword evidence="2" id="KW-1185">Reference proteome</keyword>
<reference evidence="1 2" key="1">
    <citation type="submission" date="2019-03" db="EMBL/GenBank/DDBJ databases">
        <title>Draft genome sequences of novel Actinobacteria.</title>
        <authorList>
            <person name="Sahin N."/>
            <person name="Ay H."/>
            <person name="Saygin H."/>
        </authorList>
    </citation>
    <scope>NUCLEOTIDE SEQUENCE [LARGE SCALE GENOMIC DNA]</scope>
    <source>
        <strain evidence="1 2">5K138</strain>
    </source>
</reference>
<gene>
    <name evidence="1" type="ORF">E1269_13975</name>
</gene>
<dbReference type="AlphaFoldDB" id="A0A4R5DC89"/>